<dbReference type="AlphaFoldDB" id="A0A7R9AGF1"/>
<comment type="similarity">
    <text evidence="2">Belongs to the CD36 family.</text>
</comment>
<feature type="non-terminal residue" evidence="8">
    <location>
        <position position="1"/>
    </location>
</feature>
<dbReference type="GO" id="GO:0005737">
    <property type="term" value="C:cytoplasm"/>
    <property type="evidence" value="ECO:0007669"/>
    <property type="project" value="TreeGrafter"/>
</dbReference>
<evidence type="ECO:0000256" key="2">
    <source>
        <dbReference type="ARBA" id="ARBA00010532"/>
    </source>
</evidence>
<evidence type="ECO:0000256" key="3">
    <source>
        <dbReference type="ARBA" id="ARBA00022692"/>
    </source>
</evidence>
<keyword evidence="4 7" id="KW-1133">Transmembrane helix</keyword>
<organism evidence="8">
    <name type="scientific">Darwinula stevensoni</name>
    <dbReference type="NCBI Taxonomy" id="69355"/>
    <lineage>
        <taxon>Eukaryota</taxon>
        <taxon>Metazoa</taxon>
        <taxon>Ecdysozoa</taxon>
        <taxon>Arthropoda</taxon>
        <taxon>Crustacea</taxon>
        <taxon>Oligostraca</taxon>
        <taxon>Ostracoda</taxon>
        <taxon>Podocopa</taxon>
        <taxon>Podocopida</taxon>
        <taxon>Darwinulocopina</taxon>
        <taxon>Darwinuloidea</taxon>
        <taxon>Darwinulidae</taxon>
        <taxon>Darwinula</taxon>
    </lineage>
</organism>
<dbReference type="PRINTS" id="PR01609">
    <property type="entry name" value="CD36FAMILY"/>
</dbReference>
<dbReference type="PANTHER" id="PTHR11923:SF114">
    <property type="entry name" value="FI02050P-RELATED"/>
    <property type="match status" value="1"/>
</dbReference>
<keyword evidence="6" id="KW-0325">Glycoprotein</keyword>
<evidence type="ECO:0000313" key="9">
    <source>
        <dbReference type="Proteomes" id="UP000677054"/>
    </source>
</evidence>
<proteinExistence type="inferred from homology"/>
<gene>
    <name evidence="8" type="ORF">DSTB1V02_LOCUS13062</name>
</gene>
<accession>A0A7R9AGF1</accession>
<evidence type="ECO:0000256" key="4">
    <source>
        <dbReference type="ARBA" id="ARBA00022989"/>
    </source>
</evidence>
<keyword evidence="5 7" id="KW-0472">Membrane</keyword>
<reference evidence="8" key="1">
    <citation type="submission" date="2020-11" db="EMBL/GenBank/DDBJ databases">
        <authorList>
            <person name="Tran Van P."/>
        </authorList>
    </citation>
    <scope>NUCLEOTIDE SEQUENCE</scope>
</reference>
<dbReference type="OrthoDB" id="514335at2759"/>
<dbReference type="Pfam" id="PF01130">
    <property type="entry name" value="CD36"/>
    <property type="match status" value="1"/>
</dbReference>
<keyword evidence="9" id="KW-1185">Reference proteome</keyword>
<dbReference type="EMBL" id="LR905155">
    <property type="protein sequence ID" value="CAD7253312.1"/>
    <property type="molecule type" value="Genomic_DNA"/>
</dbReference>
<sequence length="401" mass="46159">EHREKIITSWNDDNGTITYLNNRTWYFLPKESTGNLEDNITNLNPVALTAAHVAKKNNSFSEFMLYMLDGAFEELGVTLFDPKPVRELLFEGYNDKIIDVVKNWTFLHDIFTIPFDKFGWFYPRNGSIWYDGVINMNTGAKDLSTFGEIQRWNFSPKTDYYQGECGVVNGSAGELFPPNREKDSITIFVPDFCRQLVYKDNAEKYGLKGYRFWADANFLANAIKNPSNWCYSRDNITWPSGVLEVSKCKFGAPAFVSHAHFHMADSVYRENVLNLKEPSDSDNFYLTLEPITGVPLEVLGNLQLNMHLENIPEIKIMKDVRNVMMPMMWFSQTAEITPELANSLFWVAIAKEYLPPIMYCLLGLGVFFVIFAVILLMIQSRDRSSEEQLLTTDEDDETVHH</sequence>
<protein>
    <recommendedName>
        <fullName evidence="10">Scavenger receptor class B member 1</fullName>
    </recommendedName>
</protein>
<evidence type="ECO:0008006" key="10">
    <source>
        <dbReference type="Google" id="ProtNLM"/>
    </source>
</evidence>
<evidence type="ECO:0000256" key="5">
    <source>
        <dbReference type="ARBA" id="ARBA00023136"/>
    </source>
</evidence>
<feature type="transmembrane region" description="Helical" evidence="7">
    <location>
        <begin position="356"/>
        <end position="378"/>
    </location>
</feature>
<evidence type="ECO:0000256" key="6">
    <source>
        <dbReference type="ARBA" id="ARBA00023180"/>
    </source>
</evidence>
<dbReference type="InterPro" id="IPR002159">
    <property type="entry name" value="CD36_fam"/>
</dbReference>
<dbReference type="GO" id="GO:0016020">
    <property type="term" value="C:membrane"/>
    <property type="evidence" value="ECO:0007669"/>
    <property type="project" value="UniProtKB-SubCell"/>
</dbReference>
<dbReference type="EMBL" id="CAJPEV010005638">
    <property type="protein sequence ID" value="CAG0903357.1"/>
    <property type="molecule type" value="Genomic_DNA"/>
</dbReference>
<dbReference type="GO" id="GO:0005044">
    <property type="term" value="F:scavenger receptor activity"/>
    <property type="evidence" value="ECO:0007669"/>
    <property type="project" value="TreeGrafter"/>
</dbReference>
<dbReference type="PANTHER" id="PTHR11923">
    <property type="entry name" value="SCAVENGER RECEPTOR CLASS B TYPE-1 SR-B1"/>
    <property type="match status" value="1"/>
</dbReference>
<evidence type="ECO:0000313" key="8">
    <source>
        <dbReference type="EMBL" id="CAD7253312.1"/>
    </source>
</evidence>
<dbReference type="Proteomes" id="UP000677054">
    <property type="component" value="Unassembled WGS sequence"/>
</dbReference>
<name>A0A7R9AGF1_9CRUS</name>
<keyword evidence="3 7" id="KW-0812">Transmembrane</keyword>
<evidence type="ECO:0000256" key="7">
    <source>
        <dbReference type="SAM" id="Phobius"/>
    </source>
</evidence>
<comment type="subcellular location">
    <subcellularLocation>
        <location evidence="1">Membrane</location>
    </subcellularLocation>
</comment>
<evidence type="ECO:0000256" key="1">
    <source>
        <dbReference type="ARBA" id="ARBA00004370"/>
    </source>
</evidence>